<name>H3NHF0_9LACT</name>
<gene>
    <name evidence="3" type="ORF">HMPREF9708_00289</name>
</gene>
<comment type="similarity">
    <text evidence="1">Belongs to the glycosyl hydrolase 13 family.</text>
</comment>
<dbReference type="GO" id="GO:0005975">
    <property type="term" value="P:carbohydrate metabolic process"/>
    <property type="evidence" value="ECO:0007669"/>
    <property type="project" value="InterPro"/>
</dbReference>
<organism evidence="3 4">
    <name type="scientific">Facklamia languida CCUG 37842</name>
    <dbReference type="NCBI Taxonomy" id="883113"/>
    <lineage>
        <taxon>Bacteria</taxon>
        <taxon>Bacillati</taxon>
        <taxon>Bacillota</taxon>
        <taxon>Bacilli</taxon>
        <taxon>Lactobacillales</taxon>
        <taxon>Aerococcaceae</taxon>
        <taxon>Facklamia</taxon>
    </lineage>
</organism>
<dbReference type="InterPro" id="IPR006047">
    <property type="entry name" value="GH13_cat_dom"/>
</dbReference>
<dbReference type="InterPro" id="IPR004193">
    <property type="entry name" value="Glyco_hydro_13_N"/>
</dbReference>
<dbReference type="NCBIfam" id="TIGR02104">
    <property type="entry name" value="pulA_typeI"/>
    <property type="match status" value="1"/>
</dbReference>
<dbReference type="OrthoDB" id="9761875at2"/>
<dbReference type="Gene3D" id="3.20.20.80">
    <property type="entry name" value="Glycosidases"/>
    <property type="match status" value="1"/>
</dbReference>
<dbReference type="eggNOG" id="COG1523">
    <property type="taxonomic scope" value="Bacteria"/>
</dbReference>
<dbReference type="Pfam" id="PF00128">
    <property type="entry name" value="Alpha-amylase"/>
    <property type="match status" value="1"/>
</dbReference>
<dbReference type="InterPro" id="IPR017853">
    <property type="entry name" value="GH"/>
</dbReference>
<dbReference type="STRING" id="883113.HMPREF9708_00289"/>
<dbReference type="HOGENOM" id="CLU_004744_4_1_9"/>
<feature type="domain" description="Glycosyl hydrolase family 13 catalytic" evidence="2">
    <location>
        <begin position="137"/>
        <end position="528"/>
    </location>
</feature>
<dbReference type="CDD" id="cd11341">
    <property type="entry name" value="AmyAc_Pullulanase_LD-like"/>
    <property type="match status" value="1"/>
</dbReference>
<proteinExistence type="inferred from homology"/>
<comment type="caution">
    <text evidence="3">The sequence shown here is derived from an EMBL/GenBank/DDBJ whole genome shotgun (WGS) entry which is preliminary data.</text>
</comment>
<keyword evidence="4" id="KW-1185">Reference proteome</keyword>
<dbReference type="RefSeq" id="WP_006308203.1">
    <property type="nucleotide sequence ID" value="NZ_JH601133.1"/>
</dbReference>
<sequence length="625" mass="71139">MVDSSADFDQFSYDGPLGALYAKEKTLFQLWAPTASQVDLVIFEGYYGPVREKIAMTYSASDHIYCCELAGDQDQLTYRYLLTFSDGTCTESVDPYSRAVTVNGRRSVVVDLSKTNPRGWSKRMPPLSAEAPIIIYEMSVRDFTKSSTSQVRHPGKFLGLCEEETRGVKGQVTGLSYLKSLGISHVQVMPVFDFQSVDETLEEPFEYNWGYDPQNYNVPEGSYASDPYDPTCRILELKQMIQALHQAGIRIIMDVVYNHVYQIETHPFHRTVPGYYFRYDESGQLTNGSGVGNDTASEHRMMRKYILDSVTYWAQEYHIDGFRFDLMGLHDIETMKAIRQALDQIDPTILMLGEGWNMPTPFGQEQAANLGNACQMPRIAHFNDGFREAVKGNDFNPEAKGFVNGAYFMEEKLAHNFLSHYQWGTFLAPNQVIQYSEAHDNYTLYDRLIQANPLLSPEVIIRQQELALSLTILSQGIPFIHSGQEFLRTKGGIRDSYNQSDAINQIDWERAELYSETVQFVRDLIQLRKQEPMLCQPSIQSIQSSTRINQASERILVITYQGRDYDLLLIFNGDHNQDTLSVEEGIYQLILSGRSVDLTGVNPLQGLSEVKIEAYSTTVLKHWKT</sequence>
<dbReference type="Gene3D" id="2.60.40.10">
    <property type="entry name" value="Immunoglobulins"/>
    <property type="match status" value="1"/>
</dbReference>
<dbReference type="Pfam" id="PF02922">
    <property type="entry name" value="CBM_48"/>
    <property type="match status" value="1"/>
</dbReference>
<dbReference type="SMART" id="SM00642">
    <property type="entry name" value="Aamy"/>
    <property type="match status" value="1"/>
</dbReference>
<dbReference type="EMBL" id="AGEG01000002">
    <property type="protein sequence ID" value="EHR38205.1"/>
    <property type="molecule type" value="Genomic_DNA"/>
</dbReference>
<dbReference type="InterPro" id="IPR014756">
    <property type="entry name" value="Ig_E-set"/>
</dbReference>
<evidence type="ECO:0000313" key="3">
    <source>
        <dbReference type="EMBL" id="EHR38205.1"/>
    </source>
</evidence>
<protein>
    <submittedName>
        <fullName evidence="3">Pullulanase, type I</fullName>
    </submittedName>
</protein>
<dbReference type="PATRIC" id="fig|883113.3.peg.292"/>
<accession>H3NHF0</accession>
<dbReference type="SUPFAM" id="SSF51445">
    <property type="entry name" value="(Trans)glycosidases"/>
    <property type="match status" value="1"/>
</dbReference>
<dbReference type="InterPro" id="IPR011840">
    <property type="entry name" value="PulA_typeI"/>
</dbReference>
<evidence type="ECO:0000256" key="1">
    <source>
        <dbReference type="ARBA" id="ARBA00008061"/>
    </source>
</evidence>
<dbReference type="Proteomes" id="UP000006190">
    <property type="component" value="Unassembled WGS sequence"/>
</dbReference>
<dbReference type="InterPro" id="IPR013783">
    <property type="entry name" value="Ig-like_fold"/>
</dbReference>
<dbReference type="PANTHER" id="PTHR43002">
    <property type="entry name" value="GLYCOGEN DEBRANCHING ENZYME"/>
    <property type="match status" value="1"/>
</dbReference>
<evidence type="ECO:0000259" key="2">
    <source>
        <dbReference type="SMART" id="SM00642"/>
    </source>
</evidence>
<dbReference type="SUPFAM" id="SSF81296">
    <property type="entry name" value="E set domains"/>
    <property type="match status" value="1"/>
</dbReference>
<evidence type="ECO:0000313" key="4">
    <source>
        <dbReference type="Proteomes" id="UP000006190"/>
    </source>
</evidence>
<dbReference type="CDD" id="cd02860">
    <property type="entry name" value="E_set_Pullulanase"/>
    <property type="match status" value="1"/>
</dbReference>
<reference evidence="3 4" key="1">
    <citation type="submission" date="2012-01" db="EMBL/GenBank/DDBJ databases">
        <title>The Genome Sequence of Facklamia languida CCUG 37842.</title>
        <authorList>
            <consortium name="The Broad Institute Genome Sequencing Platform"/>
            <person name="Earl A."/>
            <person name="Ward D."/>
            <person name="Feldgarden M."/>
            <person name="Gevers D."/>
            <person name="Huys G."/>
            <person name="Young S.K."/>
            <person name="Zeng Q."/>
            <person name="Gargeya S."/>
            <person name="Fitzgerald M."/>
            <person name="Haas B."/>
            <person name="Abouelleil A."/>
            <person name="Alvarado L."/>
            <person name="Arachchi H.M."/>
            <person name="Berlin A."/>
            <person name="Chapman S.B."/>
            <person name="Gearin G."/>
            <person name="Goldberg J."/>
            <person name="Griggs A."/>
            <person name="Gujja S."/>
            <person name="Hansen M."/>
            <person name="Heiman D."/>
            <person name="Howarth C."/>
            <person name="Larimer J."/>
            <person name="Lui A."/>
            <person name="MacDonald P.J.P."/>
            <person name="McCowen C."/>
            <person name="Montmayeur A."/>
            <person name="Murphy C."/>
            <person name="Neiman D."/>
            <person name="Pearson M."/>
            <person name="Priest M."/>
            <person name="Roberts A."/>
            <person name="Saif S."/>
            <person name="Shea T."/>
            <person name="Sisk P."/>
            <person name="Stolte C."/>
            <person name="Sykes S."/>
            <person name="Wortman J."/>
            <person name="Nusbaum C."/>
            <person name="Birren B."/>
        </authorList>
    </citation>
    <scope>NUCLEOTIDE SEQUENCE [LARGE SCALE GENOMIC DNA]</scope>
    <source>
        <strain evidence="3 4">CCUG 37842</strain>
    </source>
</reference>
<dbReference type="AlphaFoldDB" id="H3NHF0"/>
<dbReference type="GO" id="GO:0004553">
    <property type="term" value="F:hydrolase activity, hydrolyzing O-glycosyl compounds"/>
    <property type="evidence" value="ECO:0007669"/>
    <property type="project" value="InterPro"/>
</dbReference>